<evidence type="ECO:0000313" key="2">
    <source>
        <dbReference type="Proteomes" id="UP000272622"/>
    </source>
</evidence>
<organism evidence="1 2">
    <name type="scientific">Pseudomonas oryziphila</name>
    <dbReference type="NCBI Taxonomy" id="2894079"/>
    <lineage>
        <taxon>Bacteria</taxon>
        <taxon>Pseudomonadati</taxon>
        <taxon>Pseudomonadota</taxon>
        <taxon>Gammaproteobacteria</taxon>
        <taxon>Pseudomonadales</taxon>
        <taxon>Pseudomonadaceae</taxon>
        <taxon>Pseudomonas</taxon>
    </lineage>
</organism>
<keyword evidence="2" id="KW-1185">Reference proteome</keyword>
<dbReference type="EMBL" id="CP034337">
    <property type="protein sequence ID" value="AZL73010.1"/>
    <property type="molecule type" value="Genomic_DNA"/>
</dbReference>
<protein>
    <submittedName>
        <fullName evidence="1">Uncharacterized protein</fullName>
    </submittedName>
</protein>
<sequence length="433" mass="49076">MRDFQAAQPTKAVIQPFVEAVHESLRIPYLVDPSFVLEGERRWHLDGPGALDPETGRYSASMEEDSDQATISCQIWRNDVLLAEAISTVTVIPSPGEEDSWQTLTSFNFTAPAFLNTPETALYANGHQQMELHIDPQPVGEALIASEELETIRVFDLLTHQEVAVLPVDPEDNPVLKDNSIHWATARLPNKYKAASAGQSILQRAGAAPVERYLHSLATSDNSRKLYAGLRDKYGFWHYSNSHTRNNTIFVKARQRSLRYIEDVRRISGFNIEPTPGGDPNIYHYNYETLEYWIFSIADFKAREVNYIGENKSMIRWERDSTNVRFCSFTGVIIGKDDQRNILYDKDALKEMGIPDKHFLAGDVAINDDQIAVTNHRIMDTYYKQGEEEHGLAGPILLELIDEYGSTVRIEVKYGSKGESNHRNLLYAAFKTS</sequence>
<dbReference type="Proteomes" id="UP000272622">
    <property type="component" value="Chromosome"/>
</dbReference>
<evidence type="ECO:0000313" key="1">
    <source>
        <dbReference type="EMBL" id="AZL73010.1"/>
    </source>
</evidence>
<reference evidence="1 2" key="1">
    <citation type="submission" date="2018-12" db="EMBL/GenBank/DDBJ databases">
        <authorList>
            <person name="Li S."/>
            <person name="Yang R."/>
            <person name="Chen G."/>
            <person name="Zou L."/>
            <person name="Zhang C."/>
            <person name="Chen Y."/>
            <person name="Liu Z."/>
            <person name="Li Y."/>
            <person name="Yan Y."/>
            <person name="Huang M."/>
            <person name="Chen T."/>
        </authorList>
    </citation>
    <scope>NUCLEOTIDE SEQUENCE [LARGE SCALE GENOMIC DNA]</scope>
    <source>
        <strain evidence="1 2">2014</strain>
    </source>
</reference>
<accession>A0ABM7CNJ5</accession>
<gene>
    <name evidence="1" type="ORF">EI693_07830</name>
</gene>
<dbReference type="RefSeq" id="WP_125463206.1">
    <property type="nucleotide sequence ID" value="NZ_CP034337.1"/>
</dbReference>
<proteinExistence type="predicted"/>
<name>A0ABM7CNJ5_9PSED</name>